<evidence type="ECO:0000313" key="3">
    <source>
        <dbReference type="EMBL" id="MEG3438547.1"/>
    </source>
</evidence>
<dbReference type="RefSeq" id="WP_332866027.1">
    <property type="nucleotide sequence ID" value="NZ_JBAFSM010000030.1"/>
</dbReference>
<dbReference type="PANTHER" id="PTHR12835:SF5">
    <property type="entry name" value="BIOTIN--PROTEIN LIGASE"/>
    <property type="match status" value="1"/>
</dbReference>
<dbReference type="EC" id="6.3.4.15" evidence="3"/>
<dbReference type="SUPFAM" id="SSF55681">
    <property type="entry name" value="Class II aaRS and biotin synthetases"/>
    <property type="match status" value="1"/>
</dbReference>
<comment type="caution">
    <text evidence="3">The sequence shown here is derived from an EMBL/GenBank/DDBJ whole genome shotgun (WGS) entry which is preliminary data.</text>
</comment>
<dbReference type="Gene3D" id="3.30.930.10">
    <property type="entry name" value="Bira Bifunctional Protein, Domain 2"/>
    <property type="match status" value="1"/>
</dbReference>
<dbReference type="InterPro" id="IPR004143">
    <property type="entry name" value="BPL_LPL_catalytic"/>
</dbReference>
<dbReference type="CDD" id="cd16442">
    <property type="entry name" value="BPL"/>
    <property type="match status" value="1"/>
</dbReference>
<dbReference type="AlphaFoldDB" id="A0AAW9QWG2"/>
<dbReference type="Pfam" id="PF03099">
    <property type="entry name" value="BPL_LplA_LipB"/>
    <property type="match status" value="1"/>
</dbReference>
<feature type="domain" description="BPL/LPL catalytic" evidence="2">
    <location>
        <begin position="13"/>
        <end position="195"/>
    </location>
</feature>
<accession>A0AAW9QWG2</accession>
<dbReference type="EMBL" id="JBAFSM010000030">
    <property type="protein sequence ID" value="MEG3438547.1"/>
    <property type="molecule type" value="Genomic_DNA"/>
</dbReference>
<organism evidence="3 4">
    <name type="scientific">Pannus brasiliensis CCIBt3594</name>
    <dbReference type="NCBI Taxonomy" id="1427578"/>
    <lineage>
        <taxon>Bacteria</taxon>
        <taxon>Bacillati</taxon>
        <taxon>Cyanobacteriota</taxon>
        <taxon>Cyanophyceae</taxon>
        <taxon>Oscillatoriophycideae</taxon>
        <taxon>Chroococcales</taxon>
        <taxon>Microcystaceae</taxon>
        <taxon>Pannus</taxon>
    </lineage>
</organism>
<dbReference type="InterPro" id="IPR045864">
    <property type="entry name" value="aa-tRNA-synth_II/BPL/LPL"/>
</dbReference>
<evidence type="ECO:0000313" key="4">
    <source>
        <dbReference type="Proteomes" id="UP001328733"/>
    </source>
</evidence>
<reference evidence="3 4" key="1">
    <citation type="submission" date="2024-01" db="EMBL/GenBank/DDBJ databases">
        <title>Genomic insights into the taxonomy and metabolism of the cyanobacterium Pannus brasiliensis CCIBt3594.</title>
        <authorList>
            <person name="Machado M."/>
            <person name="Botero N.B."/>
            <person name="Andreote A.P.D."/>
            <person name="Feitosa A.M.T."/>
            <person name="Popin R."/>
            <person name="Sivonen K."/>
            <person name="Fiore M.F."/>
        </authorList>
    </citation>
    <scope>NUCLEOTIDE SEQUENCE [LARGE SCALE GENOMIC DNA]</scope>
    <source>
        <strain evidence="3 4">CCIBt3594</strain>
    </source>
</reference>
<name>A0AAW9QWG2_9CHRO</name>
<evidence type="ECO:0000256" key="1">
    <source>
        <dbReference type="ARBA" id="ARBA00022598"/>
    </source>
</evidence>
<dbReference type="PROSITE" id="PS51733">
    <property type="entry name" value="BPL_LPL_CATALYTIC"/>
    <property type="match status" value="1"/>
</dbReference>
<gene>
    <name evidence="3" type="ORF">V0288_15555</name>
</gene>
<dbReference type="NCBIfam" id="TIGR00121">
    <property type="entry name" value="birA_ligase"/>
    <property type="match status" value="1"/>
</dbReference>
<proteinExistence type="predicted"/>
<dbReference type="Proteomes" id="UP001328733">
    <property type="component" value="Unassembled WGS sequence"/>
</dbReference>
<dbReference type="InterPro" id="IPR004408">
    <property type="entry name" value="Biotin_CoA_COase_ligase"/>
</dbReference>
<protein>
    <submittedName>
        <fullName evidence="3">Biotin--[acetyl-CoA-carboxylase] ligase</fullName>
        <ecNumber evidence="3">6.3.4.15</ecNumber>
    </submittedName>
</protein>
<sequence length="261" mass="28387">MSLDIQQLENELSSLDLKTRIPVHGFNTIPSTDRTAWELLESGENPPFAVIASQQSAGRGQQGRQWLSEIGGLYLSLALETDLTVEKAPHLVLATAWGIASRLRSYRIPVRVKWPNDLVIDGKKLGGIKIETRVRGENISRAVIGVGINWRNRVPETGIDLQTFFTGTGESSIHSLEQLAAVTIAAIFSGYDYYLSKDIEGLLAVYLELFANLGQRVSIAGNTGIVTGVSDRGELKVRLSSAGATTEIHLPTGTISLGYNR</sequence>
<evidence type="ECO:0000259" key="2">
    <source>
        <dbReference type="PROSITE" id="PS51733"/>
    </source>
</evidence>
<dbReference type="PANTHER" id="PTHR12835">
    <property type="entry name" value="BIOTIN PROTEIN LIGASE"/>
    <property type="match status" value="1"/>
</dbReference>
<keyword evidence="4" id="KW-1185">Reference proteome</keyword>
<dbReference type="GO" id="GO:0004077">
    <property type="term" value="F:biotin--[biotin carboxyl-carrier protein] ligase activity"/>
    <property type="evidence" value="ECO:0007669"/>
    <property type="project" value="UniProtKB-EC"/>
</dbReference>
<keyword evidence="1 3" id="KW-0436">Ligase</keyword>
<dbReference type="GO" id="GO:0005737">
    <property type="term" value="C:cytoplasm"/>
    <property type="evidence" value="ECO:0007669"/>
    <property type="project" value="TreeGrafter"/>
</dbReference>